<accession>A0AAV8AB91</accession>
<evidence type="ECO:0000313" key="3">
    <source>
        <dbReference type="EMBL" id="KAJ3450221.1"/>
    </source>
</evidence>
<dbReference type="Proteomes" id="UP001146793">
    <property type="component" value="Unassembled WGS sequence"/>
</dbReference>
<dbReference type="EMBL" id="JANTQA010000012">
    <property type="protein sequence ID" value="KAJ3450221.1"/>
    <property type="molecule type" value="Genomic_DNA"/>
</dbReference>
<reference evidence="3" key="1">
    <citation type="submission" date="2022-08" db="EMBL/GenBank/DDBJ databases">
        <title>Novel sulphate-reducing endosymbionts in the free-living metamonad Anaeramoeba.</title>
        <authorList>
            <person name="Jerlstrom-Hultqvist J."/>
            <person name="Cepicka I."/>
            <person name="Gallot-Lavallee L."/>
            <person name="Salas-Leiva D."/>
            <person name="Curtis B.A."/>
            <person name="Zahonova K."/>
            <person name="Pipaliya S."/>
            <person name="Dacks J."/>
            <person name="Roger A.J."/>
        </authorList>
    </citation>
    <scope>NUCLEOTIDE SEQUENCE</scope>
    <source>
        <strain evidence="3">Busselton2</strain>
    </source>
</reference>
<feature type="region of interest" description="Disordered" evidence="1">
    <location>
        <begin position="68"/>
        <end position="99"/>
    </location>
</feature>
<dbReference type="AlphaFoldDB" id="A0AAV8AB91"/>
<dbReference type="Gene3D" id="3.40.140.10">
    <property type="entry name" value="Cytidine Deaminase, domain 2"/>
    <property type="match status" value="1"/>
</dbReference>
<feature type="compositionally biased region" description="Basic and acidic residues" evidence="1">
    <location>
        <begin position="68"/>
        <end position="83"/>
    </location>
</feature>
<comment type="caution">
    <text evidence="3">The sequence shown here is derived from an EMBL/GenBank/DDBJ whole genome shotgun (WGS) entry which is preliminary data.</text>
</comment>
<name>A0AAV8AB91_9EUKA</name>
<feature type="domain" description="JAB1/MPN/MOV34 metalloenzyme" evidence="2">
    <location>
        <begin position="9"/>
        <end position="142"/>
    </location>
</feature>
<protein>
    <submittedName>
        <fullName evidence="3">Cop9 signalosome complex subunit</fullName>
    </submittedName>
</protein>
<evidence type="ECO:0000259" key="2">
    <source>
        <dbReference type="Pfam" id="PF01398"/>
    </source>
</evidence>
<sequence>MSFLALKEYKPIVIHPSAVFGILEHFARRTDKRVVGALLGVVKKMVVNGKRCEVFEINSTVPIPFAKGSEKKSKEKEKEKEKEFDDEIENDDEDKKITKKEEEENTLDLEFLGKLGKIMPYDNKDDILGWYATGDKPQFLREFITRKVTNNQNPIHLLTKLDLQSVNEKVKLEAYLVQPIIIERKLYSCSWKRLELHHSSRPYESKCLMELRFDHTNDKFTDNTQIAIYLLHELLNMISILKERIKKISSGETNIDQRNISYVVTLKESLKELFQNEDIFLNKNKGIKSFSSDLRDILMIKHLLDQTKNQIEISDNIERL</sequence>
<gene>
    <name evidence="3" type="ORF">M0812_06389</name>
</gene>
<evidence type="ECO:0000256" key="1">
    <source>
        <dbReference type="SAM" id="MobiDB-lite"/>
    </source>
</evidence>
<proteinExistence type="predicted"/>
<dbReference type="PANTHER" id="PTHR10540">
    <property type="entry name" value="EUKARYOTIC TRANSLATION INITIATION FACTOR 3 SUBUNIT F-RELATED"/>
    <property type="match status" value="1"/>
</dbReference>
<dbReference type="GO" id="GO:0008237">
    <property type="term" value="F:metallopeptidase activity"/>
    <property type="evidence" value="ECO:0007669"/>
    <property type="project" value="InterPro"/>
</dbReference>
<dbReference type="InterPro" id="IPR000555">
    <property type="entry name" value="JAMM/MPN+_dom"/>
</dbReference>
<dbReference type="Pfam" id="PF01398">
    <property type="entry name" value="JAB"/>
    <property type="match status" value="1"/>
</dbReference>
<organism evidence="3 4">
    <name type="scientific">Anaeramoeba flamelloides</name>
    <dbReference type="NCBI Taxonomy" id="1746091"/>
    <lineage>
        <taxon>Eukaryota</taxon>
        <taxon>Metamonada</taxon>
        <taxon>Anaeramoebidae</taxon>
        <taxon>Anaeramoeba</taxon>
    </lineage>
</organism>
<evidence type="ECO:0000313" key="4">
    <source>
        <dbReference type="Proteomes" id="UP001146793"/>
    </source>
</evidence>